<keyword evidence="2 3" id="KW-0067">ATP-binding</keyword>
<dbReference type="CDD" id="cd14008">
    <property type="entry name" value="STKc_LKB1_CaMKK"/>
    <property type="match status" value="1"/>
</dbReference>
<keyword evidence="1 3" id="KW-0547">Nucleotide-binding</keyword>
<feature type="domain" description="Protein kinase" evidence="6">
    <location>
        <begin position="5"/>
        <end position="310"/>
    </location>
</feature>
<dbReference type="PROSITE" id="PS00107">
    <property type="entry name" value="PROTEIN_KINASE_ATP"/>
    <property type="match status" value="1"/>
</dbReference>
<protein>
    <submittedName>
        <fullName evidence="7">Kinase-like domain-containing protein</fullName>
    </submittedName>
</protein>
<reference evidence="8" key="1">
    <citation type="journal article" date="2018" name="Nat. Microbiol.">
        <title>Leveraging single-cell genomics to expand the fungal tree of life.</title>
        <authorList>
            <person name="Ahrendt S.R."/>
            <person name="Quandt C.A."/>
            <person name="Ciobanu D."/>
            <person name="Clum A."/>
            <person name="Salamov A."/>
            <person name="Andreopoulos B."/>
            <person name="Cheng J.F."/>
            <person name="Woyke T."/>
            <person name="Pelin A."/>
            <person name="Henrissat B."/>
            <person name="Reynolds N.K."/>
            <person name="Benny G.L."/>
            <person name="Smith M.E."/>
            <person name="James T.Y."/>
            <person name="Grigoriev I.V."/>
        </authorList>
    </citation>
    <scope>NUCLEOTIDE SEQUENCE [LARGE SCALE GENOMIC DNA]</scope>
    <source>
        <strain evidence="8">RSA 468</strain>
    </source>
</reference>
<keyword evidence="7" id="KW-0418">Kinase</keyword>
<dbReference type="SMART" id="SM00220">
    <property type="entry name" value="S_TKc"/>
    <property type="match status" value="1"/>
</dbReference>
<dbReference type="SUPFAM" id="SSF56112">
    <property type="entry name" value="Protein kinase-like (PK-like)"/>
    <property type="match status" value="1"/>
</dbReference>
<dbReference type="Proteomes" id="UP000268162">
    <property type="component" value="Unassembled WGS sequence"/>
</dbReference>
<evidence type="ECO:0000313" key="7">
    <source>
        <dbReference type="EMBL" id="RKP36368.1"/>
    </source>
</evidence>
<dbReference type="InterPro" id="IPR000719">
    <property type="entry name" value="Prot_kinase_dom"/>
</dbReference>
<comment type="similarity">
    <text evidence="4">Belongs to the protein kinase superfamily.</text>
</comment>
<dbReference type="GO" id="GO:0035556">
    <property type="term" value="P:intracellular signal transduction"/>
    <property type="evidence" value="ECO:0007669"/>
    <property type="project" value="TreeGrafter"/>
</dbReference>
<dbReference type="AlphaFoldDB" id="A0A4P9ZT44"/>
<evidence type="ECO:0000256" key="1">
    <source>
        <dbReference type="ARBA" id="ARBA00022741"/>
    </source>
</evidence>
<feature type="region of interest" description="Disordered" evidence="5">
    <location>
        <begin position="47"/>
        <end position="91"/>
    </location>
</feature>
<feature type="non-terminal residue" evidence="7">
    <location>
        <position position="1"/>
    </location>
</feature>
<dbReference type="EMBL" id="ML002666">
    <property type="protein sequence ID" value="RKP36368.1"/>
    <property type="molecule type" value="Genomic_DNA"/>
</dbReference>
<dbReference type="InterPro" id="IPR008271">
    <property type="entry name" value="Ser/Thr_kinase_AS"/>
</dbReference>
<dbReference type="Gene3D" id="3.30.200.20">
    <property type="entry name" value="Phosphorylase Kinase, domain 1"/>
    <property type="match status" value="1"/>
</dbReference>
<evidence type="ECO:0000256" key="2">
    <source>
        <dbReference type="ARBA" id="ARBA00022840"/>
    </source>
</evidence>
<dbReference type="GO" id="GO:0005524">
    <property type="term" value="F:ATP binding"/>
    <property type="evidence" value="ECO:0007669"/>
    <property type="project" value="UniProtKB-UniRule"/>
</dbReference>
<evidence type="ECO:0000256" key="4">
    <source>
        <dbReference type="RuleBase" id="RU000304"/>
    </source>
</evidence>
<organism evidence="7 8">
    <name type="scientific">Dimargaris cristalligena</name>
    <dbReference type="NCBI Taxonomy" id="215637"/>
    <lineage>
        <taxon>Eukaryota</taxon>
        <taxon>Fungi</taxon>
        <taxon>Fungi incertae sedis</taxon>
        <taxon>Zoopagomycota</taxon>
        <taxon>Kickxellomycotina</taxon>
        <taxon>Dimargaritomycetes</taxon>
        <taxon>Dimargaritales</taxon>
        <taxon>Dimargaritaceae</taxon>
        <taxon>Dimargaris</taxon>
    </lineage>
</organism>
<evidence type="ECO:0000313" key="8">
    <source>
        <dbReference type="Proteomes" id="UP000268162"/>
    </source>
</evidence>
<keyword evidence="4" id="KW-0723">Serine/threonine-protein kinase</keyword>
<evidence type="ECO:0000256" key="5">
    <source>
        <dbReference type="SAM" id="MobiDB-lite"/>
    </source>
</evidence>
<sequence length="358" mass="39361">RINQYLVTRLLGQGSYGAVHLAIDTRDNTEYALKEFSKLRLKKLAHSQAPPGWGRGGGAGGPGPAPGRGPSRTPSALPNGPGQTPFDGPSDPLAPIKREIAIFKKLHHPNIIRLYEVLNDPAQDSLYMVYEMCSRGAVIDIGLHRPAEPYPETQCRHYFREALLGVEYLHHSGIVHRDIKPDNLLLNAEGVLKIVDFGVSEMFAKESDWVKKSVGSPAFMAPELCRADHGQVSGTKTDIWSLGATLYCLATGKLPFSGASVPDMYEAIISKTVEYPENLSADLVDLLTHLLDKNPDTRLTIPEIRNHRWITELDQAPLESIEENCRDSVTGATEQEINNAINTISGLATIMKAIHLFK</sequence>
<dbReference type="PANTHER" id="PTHR24346:SF77">
    <property type="entry name" value="SERINE THREONINE PROTEIN KINASE"/>
    <property type="match status" value="1"/>
</dbReference>
<evidence type="ECO:0000259" key="6">
    <source>
        <dbReference type="PROSITE" id="PS50011"/>
    </source>
</evidence>
<accession>A0A4P9ZT44</accession>
<keyword evidence="8" id="KW-1185">Reference proteome</keyword>
<name>A0A4P9ZT44_9FUNG</name>
<dbReference type="GO" id="GO:0005737">
    <property type="term" value="C:cytoplasm"/>
    <property type="evidence" value="ECO:0007669"/>
    <property type="project" value="TreeGrafter"/>
</dbReference>
<dbReference type="GO" id="GO:0004674">
    <property type="term" value="F:protein serine/threonine kinase activity"/>
    <property type="evidence" value="ECO:0007669"/>
    <property type="project" value="UniProtKB-KW"/>
</dbReference>
<dbReference type="InterPro" id="IPR017441">
    <property type="entry name" value="Protein_kinase_ATP_BS"/>
</dbReference>
<dbReference type="Pfam" id="PF00069">
    <property type="entry name" value="Pkinase"/>
    <property type="match status" value="1"/>
</dbReference>
<proteinExistence type="inferred from homology"/>
<gene>
    <name evidence="7" type="ORF">BJ085DRAFT_1656</name>
</gene>
<feature type="compositionally biased region" description="Gly residues" evidence="5">
    <location>
        <begin position="53"/>
        <end position="62"/>
    </location>
</feature>
<dbReference type="PANTHER" id="PTHR24346">
    <property type="entry name" value="MAP/MICROTUBULE AFFINITY-REGULATING KINASE"/>
    <property type="match status" value="1"/>
</dbReference>
<dbReference type="PROSITE" id="PS00108">
    <property type="entry name" value="PROTEIN_KINASE_ST"/>
    <property type="match status" value="1"/>
</dbReference>
<dbReference type="Gene3D" id="1.10.510.10">
    <property type="entry name" value="Transferase(Phosphotransferase) domain 1"/>
    <property type="match status" value="1"/>
</dbReference>
<dbReference type="STRING" id="215637.A0A4P9ZT44"/>
<evidence type="ECO:0000256" key="3">
    <source>
        <dbReference type="PROSITE-ProRule" id="PRU10141"/>
    </source>
</evidence>
<dbReference type="PROSITE" id="PS50011">
    <property type="entry name" value="PROTEIN_KINASE_DOM"/>
    <property type="match status" value="1"/>
</dbReference>
<dbReference type="InterPro" id="IPR011009">
    <property type="entry name" value="Kinase-like_dom_sf"/>
</dbReference>
<feature type="binding site" evidence="3">
    <location>
        <position position="34"/>
    </location>
    <ligand>
        <name>ATP</name>
        <dbReference type="ChEBI" id="CHEBI:30616"/>
    </ligand>
</feature>
<dbReference type="FunFam" id="1.10.510.10:FF:000571">
    <property type="entry name" value="Maternal embryonic leucine zipper kinase"/>
    <property type="match status" value="1"/>
</dbReference>
<keyword evidence="7" id="KW-0808">Transferase</keyword>
<feature type="non-terminal residue" evidence="7">
    <location>
        <position position="358"/>
    </location>
</feature>